<evidence type="ECO:0000256" key="4">
    <source>
        <dbReference type="ARBA" id="ARBA00022777"/>
    </source>
</evidence>
<reference evidence="9 10" key="1">
    <citation type="journal article" date="2021" name="Sci. Rep.">
        <title>The distribution of antibiotic resistance genes in chicken gut microbiota commensals.</title>
        <authorList>
            <person name="Juricova H."/>
            <person name="Matiasovicova J."/>
            <person name="Kubasova T."/>
            <person name="Cejkova D."/>
            <person name="Rychlik I."/>
        </authorList>
    </citation>
    <scope>NUCLEOTIDE SEQUENCE [LARGE SCALE GENOMIC DNA]</scope>
    <source>
        <strain evidence="9 10">An421</strain>
    </source>
</reference>
<evidence type="ECO:0000256" key="1">
    <source>
        <dbReference type="ARBA" id="ARBA00000085"/>
    </source>
</evidence>
<evidence type="ECO:0000259" key="8">
    <source>
        <dbReference type="PROSITE" id="PS50109"/>
    </source>
</evidence>
<keyword evidence="3" id="KW-0808">Transferase</keyword>
<dbReference type="PRINTS" id="PR00344">
    <property type="entry name" value="BCTRLSENSOR"/>
</dbReference>
<evidence type="ECO:0000256" key="2">
    <source>
        <dbReference type="ARBA" id="ARBA00012438"/>
    </source>
</evidence>
<dbReference type="InterPro" id="IPR004358">
    <property type="entry name" value="Sig_transdc_His_kin-like_C"/>
</dbReference>
<dbReference type="InterPro" id="IPR036890">
    <property type="entry name" value="HATPase_C_sf"/>
</dbReference>
<keyword evidence="4 9" id="KW-0418">Kinase</keyword>
<dbReference type="Gene3D" id="3.30.565.10">
    <property type="entry name" value="Histidine kinase-like ATPase, C-terminal domain"/>
    <property type="match status" value="1"/>
</dbReference>
<dbReference type="Pfam" id="PF02518">
    <property type="entry name" value="HATPase_c"/>
    <property type="match status" value="1"/>
</dbReference>
<dbReference type="EMBL" id="JACJMO010000009">
    <property type="protein sequence ID" value="MBM6857500.1"/>
    <property type="molecule type" value="Genomic_DNA"/>
</dbReference>
<keyword evidence="7" id="KW-0732">Signal</keyword>
<keyword evidence="6" id="KW-1133">Transmembrane helix</keyword>
<dbReference type="RefSeq" id="WP_204971631.1">
    <property type="nucleotide sequence ID" value="NZ_JAAZTS010000010.1"/>
</dbReference>
<dbReference type="SUPFAM" id="SSF55874">
    <property type="entry name" value="ATPase domain of HSP90 chaperone/DNA topoisomerase II/histidine kinase"/>
    <property type="match status" value="1"/>
</dbReference>
<organism evidence="9 10">
    <name type="scientific">Caecibacteroides pullorum</name>
    <dbReference type="NCBI Taxonomy" id="2725562"/>
    <lineage>
        <taxon>Bacteria</taxon>
        <taxon>Pseudomonadati</taxon>
        <taxon>Bacteroidota</taxon>
        <taxon>Bacteroidia</taxon>
        <taxon>Bacteroidales</taxon>
        <taxon>Bacteroidaceae</taxon>
        <taxon>Caecibacteroides</taxon>
    </lineage>
</organism>
<evidence type="ECO:0000256" key="5">
    <source>
        <dbReference type="ARBA" id="ARBA00023012"/>
    </source>
</evidence>
<accession>A0AA40ZTC0</accession>
<feature type="chain" id="PRO_5041230903" description="histidine kinase" evidence="7">
    <location>
        <begin position="22"/>
        <end position="463"/>
    </location>
</feature>
<feature type="signal peptide" evidence="7">
    <location>
        <begin position="1"/>
        <end position="21"/>
    </location>
</feature>
<dbReference type="PROSITE" id="PS50109">
    <property type="entry name" value="HIS_KIN"/>
    <property type="match status" value="1"/>
</dbReference>
<keyword evidence="5" id="KW-0902">Two-component regulatory system</keyword>
<feature type="transmembrane region" description="Helical" evidence="6">
    <location>
        <begin position="221"/>
        <end position="249"/>
    </location>
</feature>
<comment type="caution">
    <text evidence="9">The sequence shown here is derived from an EMBL/GenBank/DDBJ whole genome shotgun (WGS) entry which is preliminary data.</text>
</comment>
<sequence length="463" mass="51961">MKKILLIGLVAAFCLCGHSRAQNQNSAADLMKQAQENLDKHSYITARYLFLQAYNAFVAEGDYAQAVVCGVNACALYHRENYYKESFEVLTRADQMVSEGEKKSGKQMPALRYPIIKERMRMYLNMGKTGNAKTQLDQLEDVSKKADSDSLKTDLLYTQAAYFYTLRQNDKGDATIRQLIEESNRQQAAEAQSKYDTLKQQYDTSLQTIEEKDSSLFAKQYFIVSLGILSVILAAALVGVAVILLRFFVLSRKQKKAIALANEHNELKTQFIQNISAQMEPTLATLDDRQPGVQALRGFAQHIQELSDLEQSLSEPYEAEEKNVSTFCEGLMEKIQKANQKDLALSVNAPKLNVKICPEQLEYILLHLLENAVRYTSDGGKVTLDFKKRGAHTHQFIVTDTGCGISEEQRAKLFKPFSEIKDLTQGDGLGLPICSLMAIRMNGSLTLDEGYTKGARFILELHA</sequence>
<evidence type="ECO:0000256" key="7">
    <source>
        <dbReference type="SAM" id="SignalP"/>
    </source>
</evidence>
<dbReference type="Proteomes" id="UP000698924">
    <property type="component" value="Unassembled WGS sequence"/>
</dbReference>
<evidence type="ECO:0000313" key="9">
    <source>
        <dbReference type="EMBL" id="MBM6857500.1"/>
    </source>
</evidence>
<dbReference type="InterPro" id="IPR005467">
    <property type="entry name" value="His_kinase_dom"/>
</dbReference>
<keyword evidence="6" id="KW-0472">Membrane</keyword>
<dbReference type="InterPro" id="IPR003594">
    <property type="entry name" value="HATPase_dom"/>
</dbReference>
<proteinExistence type="predicted"/>
<dbReference type="EC" id="2.7.13.3" evidence="2"/>
<evidence type="ECO:0000256" key="3">
    <source>
        <dbReference type="ARBA" id="ARBA00022679"/>
    </source>
</evidence>
<protein>
    <recommendedName>
        <fullName evidence="2">histidine kinase</fullName>
        <ecNumber evidence="2">2.7.13.3</ecNumber>
    </recommendedName>
</protein>
<dbReference type="AlphaFoldDB" id="A0AA40ZTC0"/>
<evidence type="ECO:0000313" key="10">
    <source>
        <dbReference type="Proteomes" id="UP000698924"/>
    </source>
</evidence>
<comment type="catalytic activity">
    <reaction evidence="1">
        <text>ATP + protein L-histidine = ADP + protein N-phospho-L-histidine.</text>
        <dbReference type="EC" id="2.7.13.3"/>
    </reaction>
</comment>
<feature type="domain" description="Histidine kinase" evidence="8">
    <location>
        <begin position="293"/>
        <end position="463"/>
    </location>
</feature>
<evidence type="ECO:0000256" key="6">
    <source>
        <dbReference type="SAM" id="Phobius"/>
    </source>
</evidence>
<name>A0AA40ZTC0_9BACT</name>
<dbReference type="GO" id="GO:0004673">
    <property type="term" value="F:protein histidine kinase activity"/>
    <property type="evidence" value="ECO:0007669"/>
    <property type="project" value="UniProtKB-EC"/>
</dbReference>
<gene>
    <name evidence="9" type="ORF">H6D15_07815</name>
</gene>
<keyword evidence="10" id="KW-1185">Reference proteome</keyword>
<dbReference type="GO" id="GO:0000160">
    <property type="term" value="P:phosphorelay signal transduction system"/>
    <property type="evidence" value="ECO:0007669"/>
    <property type="project" value="UniProtKB-KW"/>
</dbReference>
<dbReference type="InterPro" id="IPR050736">
    <property type="entry name" value="Sensor_HK_Regulatory"/>
</dbReference>
<dbReference type="PANTHER" id="PTHR43711:SF26">
    <property type="entry name" value="SENSOR HISTIDINE KINASE RCSC"/>
    <property type="match status" value="1"/>
</dbReference>
<dbReference type="PANTHER" id="PTHR43711">
    <property type="entry name" value="TWO-COMPONENT HISTIDINE KINASE"/>
    <property type="match status" value="1"/>
</dbReference>
<dbReference type="SMART" id="SM00387">
    <property type="entry name" value="HATPase_c"/>
    <property type="match status" value="1"/>
</dbReference>
<keyword evidence="6" id="KW-0812">Transmembrane</keyword>